<sequence length="100" mass="11002">MQGEVSQRAESQNIGLCDAGAHSESMHSPAKRKAQETQSGAGPEKAPDVQSVMLVEETEIIIPAPRKGMNEQAGQCTKRKPYQWLCDEYEKNVTRKTAPC</sequence>
<name>A0A091DPT4_FUKDA</name>
<proteinExistence type="predicted"/>
<dbReference type="AlphaFoldDB" id="A0A091DPT4"/>
<keyword evidence="3" id="KW-1185">Reference proteome</keyword>
<gene>
    <name evidence="2" type="ORF">H920_13817</name>
</gene>
<dbReference type="Proteomes" id="UP000028990">
    <property type="component" value="Unassembled WGS sequence"/>
</dbReference>
<organism evidence="2 3">
    <name type="scientific">Fukomys damarensis</name>
    <name type="common">Damaraland mole rat</name>
    <name type="synonym">Cryptomys damarensis</name>
    <dbReference type="NCBI Taxonomy" id="885580"/>
    <lineage>
        <taxon>Eukaryota</taxon>
        <taxon>Metazoa</taxon>
        <taxon>Chordata</taxon>
        <taxon>Craniata</taxon>
        <taxon>Vertebrata</taxon>
        <taxon>Euteleostomi</taxon>
        <taxon>Mammalia</taxon>
        <taxon>Eutheria</taxon>
        <taxon>Euarchontoglires</taxon>
        <taxon>Glires</taxon>
        <taxon>Rodentia</taxon>
        <taxon>Hystricomorpha</taxon>
        <taxon>Bathyergidae</taxon>
        <taxon>Fukomys</taxon>
    </lineage>
</organism>
<reference evidence="2 3" key="1">
    <citation type="submission" date="2013-11" db="EMBL/GenBank/DDBJ databases">
        <title>The Damaraland mole rat (Fukomys damarensis) genome and evolution of African mole rats.</title>
        <authorList>
            <person name="Gladyshev V.N."/>
            <person name="Fang X."/>
        </authorList>
    </citation>
    <scope>NUCLEOTIDE SEQUENCE [LARGE SCALE GENOMIC DNA]</scope>
    <source>
        <tissue evidence="2">Liver</tissue>
    </source>
</reference>
<feature type="compositionally biased region" description="Polar residues" evidence="1">
    <location>
        <begin position="1"/>
        <end position="14"/>
    </location>
</feature>
<dbReference type="EMBL" id="KN123497">
    <property type="protein sequence ID" value="KFO24821.1"/>
    <property type="molecule type" value="Genomic_DNA"/>
</dbReference>
<feature type="region of interest" description="Disordered" evidence="1">
    <location>
        <begin position="1"/>
        <end position="52"/>
    </location>
</feature>
<evidence type="ECO:0000313" key="2">
    <source>
        <dbReference type="EMBL" id="KFO24821.1"/>
    </source>
</evidence>
<evidence type="ECO:0000313" key="3">
    <source>
        <dbReference type="Proteomes" id="UP000028990"/>
    </source>
</evidence>
<protein>
    <submittedName>
        <fullName evidence="2">Uncharacterized protein</fullName>
    </submittedName>
</protein>
<accession>A0A091DPT4</accession>
<evidence type="ECO:0000256" key="1">
    <source>
        <dbReference type="SAM" id="MobiDB-lite"/>
    </source>
</evidence>